<evidence type="ECO:0000256" key="8">
    <source>
        <dbReference type="ARBA" id="ARBA00023004"/>
    </source>
</evidence>
<comment type="cofactor">
    <cofactor evidence="11">
        <name>FAD</name>
        <dbReference type="ChEBI" id="CHEBI:57692"/>
    </cofactor>
    <text evidence="11">Binds 1 FAD per subunit.</text>
</comment>
<evidence type="ECO:0000256" key="2">
    <source>
        <dbReference type="ARBA" id="ARBA00022448"/>
    </source>
</evidence>
<keyword evidence="15" id="KW-1185">Reference proteome</keyword>
<dbReference type="PROSITE" id="PS51384">
    <property type="entry name" value="FAD_FR"/>
    <property type="match status" value="1"/>
</dbReference>
<dbReference type="Proteomes" id="UP001056649">
    <property type="component" value="Chromosome"/>
</dbReference>
<keyword evidence="4 12" id="KW-0001">2Fe-2S</keyword>
<organism evidence="14 15">
    <name type="scientific">Candidatus Endoriftia persephonae</name>
    <dbReference type="NCBI Taxonomy" id="393765"/>
    <lineage>
        <taxon>Bacteria</taxon>
        <taxon>Pseudomonadati</taxon>
        <taxon>Pseudomonadota</taxon>
        <taxon>Gammaproteobacteria</taxon>
        <taxon>Chromatiales</taxon>
        <taxon>Sedimenticolaceae</taxon>
        <taxon>Candidatus Endoriftia</taxon>
    </lineage>
</organism>
<evidence type="ECO:0000259" key="13">
    <source>
        <dbReference type="PROSITE" id="PS51384"/>
    </source>
</evidence>
<evidence type="ECO:0000256" key="3">
    <source>
        <dbReference type="ARBA" id="ARBA00022630"/>
    </source>
</evidence>
<dbReference type="InterPro" id="IPR050353">
    <property type="entry name" value="PyrK_electron_transfer"/>
</dbReference>
<evidence type="ECO:0000256" key="6">
    <source>
        <dbReference type="ARBA" id="ARBA00022827"/>
    </source>
</evidence>
<dbReference type="Pfam" id="PF10418">
    <property type="entry name" value="DHODB_Fe-S_bind"/>
    <property type="match status" value="1"/>
</dbReference>
<evidence type="ECO:0000256" key="11">
    <source>
        <dbReference type="PIRSR" id="PIRSR006816-1"/>
    </source>
</evidence>
<dbReference type="SUPFAM" id="SSF63380">
    <property type="entry name" value="Riboflavin synthase domain-like"/>
    <property type="match status" value="1"/>
</dbReference>
<dbReference type="Gene3D" id="3.40.50.80">
    <property type="entry name" value="Nucleotide-binding domain of ferredoxin-NADP reductase (FNR) module"/>
    <property type="match status" value="1"/>
</dbReference>
<keyword evidence="2" id="KW-0813">Transport</keyword>
<reference evidence="14" key="1">
    <citation type="journal article" date="2022" name="Mol. Ecol. Resour.">
        <title>The complete and closed genome of the facultative generalist Candidatus Endoriftia persephone from deep-sea hydrothermal vents.</title>
        <authorList>
            <person name="de Oliveira A.L."/>
            <person name="Srivastava A."/>
            <person name="Espada-Hinojosa S."/>
            <person name="Bright M."/>
        </authorList>
    </citation>
    <scope>NUCLEOTIDE SEQUENCE</scope>
    <source>
        <strain evidence="14">Tica-EPR-9o50.N</strain>
    </source>
</reference>
<proteinExistence type="inferred from homology"/>
<dbReference type="AlphaFoldDB" id="A0A9J6ZZN1"/>
<dbReference type="InterPro" id="IPR019480">
    <property type="entry name" value="Dihydroorotate_DH_Fe-S-bd"/>
</dbReference>
<dbReference type="SUPFAM" id="SSF52343">
    <property type="entry name" value="Ferredoxin reductase-like, C-terminal NADP-linked domain"/>
    <property type="match status" value="1"/>
</dbReference>
<evidence type="ECO:0000256" key="7">
    <source>
        <dbReference type="ARBA" id="ARBA00022982"/>
    </source>
</evidence>
<keyword evidence="6 11" id="KW-0274">FAD</keyword>
<dbReference type="InterPro" id="IPR017938">
    <property type="entry name" value="Riboflavin_synthase-like_b-brl"/>
</dbReference>
<protein>
    <submittedName>
        <fullName evidence="14">Dihydroorotate dehydrogenase electron transfer subunit</fullName>
    </submittedName>
</protein>
<dbReference type="InterPro" id="IPR039261">
    <property type="entry name" value="FNR_nucleotide-bd"/>
</dbReference>
<evidence type="ECO:0000256" key="12">
    <source>
        <dbReference type="PIRSR" id="PIRSR006816-2"/>
    </source>
</evidence>
<dbReference type="KEGG" id="eps:L0Y14_03030"/>
<keyword evidence="3 11" id="KW-0285">Flavoprotein</keyword>
<dbReference type="InterPro" id="IPR037117">
    <property type="entry name" value="Dihydroorotate_DH_ele_sf"/>
</dbReference>
<keyword evidence="9 12" id="KW-0411">Iron-sulfur</keyword>
<gene>
    <name evidence="14" type="ORF">L0Y14_03030</name>
</gene>
<dbReference type="GO" id="GO:0006221">
    <property type="term" value="P:pyrimidine nucleotide biosynthetic process"/>
    <property type="evidence" value="ECO:0007669"/>
    <property type="project" value="InterPro"/>
</dbReference>
<comment type="cofactor">
    <cofactor evidence="10">
        <name>[2Fe-2S] cluster</name>
        <dbReference type="ChEBI" id="CHEBI:190135"/>
    </cofactor>
</comment>
<feature type="binding site" evidence="11">
    <location>
        <begin position="86"/>
        <end position="87"/>
    </location>
    <ligand>
        <name>FAD</name>
        <dbReference type="ChEBI" id="CHEBI:57692"/>
    </ligand>
</feature>
<dbReference type="InterPro" id="IPR017927">
    <property type="entry name" value="FAD-bd_FR_type"/>
</dbReference>
<dbReference type="Gene3D" id="2.40.30.10">
    <property type="entry name" value="Translation factors"/>
    <property type="match status" value="1"/>
</dbReference>
<dbReference type="EMBL" id="CP090569">
    <property type="protein sequence ID" value="USF88229.1"/>
    <property type="molecule type" value="Genomic_DNA"/>
</dbReference>
<dbReference type="GO" id="GO:0016491">
    <property type="term" value="F:oxidoreductase activity"/>
    <property type="evidence" value="ECO:0007669"/>
    <property type="project" value="InterPro"/>
</dbReference>
<keyword evidence="8 12" id="KW-0408">Iron</keyword>
<dbReference type="GO" id="GO:0051537">
    <property type="term" value="F:2 iron, 2 sulfur cluster binding"/>
    <property type="evidence" value="ECO:0007669"/>
    <property type="project" value="UniProtKB-KW"/>
</dbReference>
<evidence type="ECO:0000256" key="5">
    <source>
        <dbReference type="ARBA" id="ARBA00022723"/>
    </source>
</evidence>
<sequence length="294" mass="32367">MSQTMNRPHRDSLFLEQAEILSHEAFEGDQFILRLQAPKCAARAQPGSFVHLQCDPLQPMRRPISLMRVSAREGWVELLYKAVGQGTRLLSLRQRGESLSLLGPIGVPFRPDPDRSLPLLIGGGVGMPPMVFLADTLRSDKSKKPFVILGSEVPFPFQPQPSQLLMPQLPEGVIAAMPLLDDWGIPNRLTSQQDFPGCHQGYVTELARHWLDALDADQRDQVEIFSCGPHPMLEAVTTLAKEFELPCQVSLEEFMACGVGGCAGCVVELETPAGPAMKRVCVDGPVFDARQVFV</sequence>
<dbReference type="InterPro" id="IPR012165">
    <property type="entry name" value="Cyt_c3_hydrogenase_gsu"/>
</dbReference>
<comment type="cofactor">
    <cofactor evidence="12">
        <name>[2Fe-2S] cluster</name>
        <dbReference type="ChEBI" id="CHEBI:190135"/>
    </cofactor>
    <text evidence="12">Binds 1 [2Fe-2S] cluster per subunit.</text>
</comment>
<dbReference type="PANTHER" id="PTHR43513:SF3">
    <property type="entry name" value="DIHYDROOROTATE DEHYDROGENASE B (NAD(+)), ELECTRON TRANSFER SUBUNIT-RELATED"/>
    <property type="match status" value="1"/>
</dbReference>
<dbReference type="GO" id="GO:0050660">
    <property type="term" value="F:flavin adenine dinucleotide binding"/>
    <property type="evidence" value="ECO:0007669"/>
    <property type="project" value="InterPro"/>
</dbReference>
<comment type="similarity">
    <text evidence="1">Belongs to the PyrK family.</text>
</comment>
<evidence type="ECO:0000256" key="4">
    <source>
        <dbReference type="ARBA" id="ARBA00022714"/>
    </source>
</evidence>
<dbReference type="Gene3D" id="2.10.240.10">
    <property type="entry name" value="Dihydroorotate dehydrogenase, electron transfer subunit"/>
    <property type="match status" value="1"/>
</dbReference>
<accession>A0A9J6ZZN1</accession>
<evidence type="ECO:0000313" key="14">
    <source>
        <dbReference type="EMBL" id="USF88229.1"/>
    </source>
</evidence>
<dbReference type="PIRSF" id="PIRSF006816">
    <property type="entry name" value="Cyc3_hyd_g"/>
    <property type="match status" value="1"/>
</dbReference>
<name>A0A9J6ZZN1_9GAMM</name>
<dbReference type="GO" id="GO:0046872">
    <property type="term" value="F:metal ion binding"/>
    <property type="evidence" value="ECO:0007669"/>
    <property type="project" value="UniProtKB-KW"/>
</dbReference>
<feature type="binding site" evidence="12">
    <location>
        <position position="262"/>
    </location>
    <ligand>
        <name>[2Fe-2S] cluster</name>
        <dbReference type="ChEBI" id="CHEBI:190135"/>
    </ligand>
</feature>
<evidence type="ECO:0000256" key="1">
    <source>
        <dbReference type="ARBA" id="ARBA00006422"/>
    </source>
</evidence>
<keyword evidence="7" id="KW-0249">Electron transport</keyword>
<evidence type="ECO:0000256" key="9">
    <source>
        <dbReference type="ARBA" id="ARBA00023014"/>
    </source>
</evidence>
<feature type="domain" description="FAD-binding FR-type" evidence="13">
    <location>
        <begin position="13"/>
        <end position="111"/>
    </location>
</feature>
<evidence type="ECO:0000256" key="10">
    <source>
        <dbReference type="ARBA" id="ARBA00034078"/>
    </source>
</evidence>
<feature type="binding site" evidence="12">
    <location>
        <position position="265"/>
    </location>
    <ligand>
        <name>[2Fe-2S] cluster</name>
        <dbReference type="ChEBI" id="CHEBI:190135"/>
    </ligand>
</feature>
<dbReference type="PANTHER" id="PTHR43513">
    <property type="entry name" value="DIHYDROOROTATE DEHYDROGENASE B (NAD(+)), ELECTRON TRANSFER SUBUNIT"/>
    <property type="match status" value="1"/>
</dbReference>
<evidence type="ECO:0000313" key="15">
    <source>
        <dbReference type="Proteomes" id="UP001056649"/>
    </source>
</evidence>
<feature type="binding site" evidence="12">
    <location>
        <position position="257"/>
    </location>
    <ligand>
        <name>[2Fe-2S] cluster</name>
        <dbReference type="ChEBI" id="CHEBI:190135"/>
    </ligand>
</feature>
<keyword evidence="5 12" id="KW-0479">Metal-binding</keyword>
<dbReference type="CDD" id="cd06218">
    <property type="entry name" value="DHOD_e_trans"/>
    <property type="match status" value="1"/>
</dbReference>
<feature type="binding site" evidence="11">
    <location>
        <begin position="62"/>
        <end position="65"/>
    </location>
    <ligand>
        <name>FAD</name>
        <dbReference type="ChEBI" id="CHEBI:57692"/>
    </ligand>
</feature>
<feature type="binding site" evidence="12">
    <location>
        <position position="281"/>
    </location>
    <ligand>
        <name>[2Fe-2S] cluster</name>
        <dbReference type="ChEBI" id="CHEBI:190135"/>
    </ligand>
</feature>